<evidence type="ECO:0000256" key="5">
    <source>
        <dbReference type="ARBA" id="ARBA00023136"/>
    </source>
</evidence>
<keyword evidence="2 10" id="KW-1003">Cell membrane</keyword>
<dbReference type="InterPro" id="IPR003691">
    <property type="entry name" value="FluC"/>
</dbReference>
<comment type="caution">
    <text evidence="11">The sequence shown here is derived from an EMBL/GenBank/DDBJ whole genome shotgun (WGS) entry which is preliminary data.</text>
</comment>
<evidence type="ECO:0000256" key="8">
    <source>
        <dbReference type="ARBA" id="ARBA00035585"/>
    </source>
</evidence>
<comment type="catalytic activity">
    <reaction evidence="8">
        <text>fluoride(in) = fluoride(out)</text>
        <dbReference type="Rhea" id="RHEA:76159"/>
        <dbReference type="ChEBI" id="CHEBI:17051"/>
    </reaction>
    <physiologicalReaction direction="left-to-right" evidence="8">
        <dbReference type="Rhea" id="RHEA:76160"/>
    </physiologicalReaction>
</comment>
<keyword evidence="10" id="KW-0813">Transport</keyword>
<keyword evidence="4 10" id="KW-1133">Transmembrane helix</keyword>
<sequence length="138" mass="15073">MAALMFLAIGLGGFIGTILRYLLSTWITRVSPSTSFPWGTFAVNISGAFGFGLVVSLGSVFIPSFWIDVLLSGFFGAYTTFSTFALEIVRRLENRKTRSALHYALISLILGFTGLALGLWIGGIILVAVRRFDRLIQS</sequence>
<protein>
    <recommendedName>
        <fullName evidence="10">Fluoride-specific ion channel FluC</fullName>
    </recommendedName>
</protein>
<organism evidence="11 12">
    <name type="scientific">Candidatus Carbonibacillus altaicus</name>
    <dbReference type="NCBI Taxonomy" id="2163959"/>
    <lineage>
        <taxon>Bacteria</taxon>
        <taxon>Bacillati</taxon>
        <taxon>Bacillota</taxon>
        <taxon>Bacilli</taxon>
        <taxon>Bacillales</taxon>
        <taxon>Candidatus Carbonibacillus</taxon>
    </lineage>
</organism>
<gene>
    <name evidence="10" type="primary">fluC</name>
    <name evidence="10" type="synonym">crcB</name>
    <name evidence="11" type="ORF">BSOLF_1382</name>
</gene>
<dbReference type="HAMAP" id="MF_00454">
    <property type="entry name" value="FluC"/>
    <property type="match status" value="1"/>
</dbReference>
<comment type="subcellular location">
    <subcellularLocation>
        <location evidence="1 10">Cell membrane</location>
        <topology evidence="1 10">Multi-pass membrane protein</topology>
    </subcellularLocation>
</comment>
<dbReference type="PANTHER" id="PTHR28259:SF1">
    <property type="entry name" value="FLUORIDE EXPORT PROTEIN 1-RELATED"/>
    <property type="match status" value="1"/>
</dbReference>
<evidence type="ECO:0000256" key="10">
    <source>
        <dbReference type="HAMAP-Rule" id="MF_00454"/>
    </source>
</evidence>
<keyword evidence="3 10" id="KW-0812">Transmembrane</keyword>
<reference evidence="12" key="1">
    <citation type="journal article" date="2018" name="Sci. Rep.">
        <title>Lignite coal burning seam in the remote Altai Mountains harbors a hydrogen-driven thermophilic microbial community.</title>
        <authorList>
            <person name="Kadnikov V.V."/>
            <person name="Mardanov A.V."/>
            <person name="Ivasenko D.A."/>
            <person name="Antsiferov D.V."/>
            <person name="Beletsky A.V."/>
            <person name="Karnachuk O.V."/>
            <person name="Ravin N.V."/>
        </authorList>
    </citation>
    <scope>NUCLEOTIDE SEQUENCE [LARGE SCALE GENOMIC DNA]</scope>
</reference>
<evidence type="ECO:0000313" key="11">
    <source>
        <dbReference type="EMBL" id="PTQ57504.1"/>
    </source>
</evidence>
<accession>A0A2R6Y4A2</accession>
<name>A0A2R6Y4A2_9BACL</name>
<evidence type="ECO:0000256" key="9">
    <source>
        <dbReference type="ARBA" id="ARBA00049940"/>
    </source>
</evidence>
<dbReference type="GO" id="GO:0062054">
    <property type="term" value="F:fluoride channel activity"/>
    <property type="evidence" value="ECO:0007669"/>
    <property type="project" value="UniProtKB-UniRule"/>
</dbReference>
<dbReference type="EMBL" id="PEBX01000006">
    <property type="protein sequence ID" value="PTQ57504.1"/>
    <property type="molecule type" value="Genomic_DNA"/>
</dbReference>
<dbReference type="GO" id="GO:0140114">
    <property type="term" value="P:cellular detoxification of fluoride"/>
    <property type="evidence" value="ECO:0007669"/>
    <property type="project" value="UniProtKB-UniRule"/>
</dbReference>
<evidence type="ECO:0000256" key="1">
    <source>
        <dbReference type="ARBA" id="ARBA00004651"/>
    </source>
</evidence>
<feature type="transmembrane region" description="Helical" evidence="10">
    <location>
        <begin position="6"/>
        <end position="23"/>
    </location>
</feature>
<keyword evidence="10" id="KW-0479">Metal-binding</keyword>
<evidence type="ECO:0000256" key="3">
    <source>
        <dbReference type="ARBA" id="ARBA00022692"/>
    </source>
</evidence>
<keyword evidence="10" id="KW-0915">Sodium</keyword>
<dbReference type="GO" id="GO:0005886">
    <property type="term" value="C:plasma membrane"/>
    <property type="evidence" value="ECO:0007669"/>
    <property type="project" value="UniProtKB-SubCell"/>
</dbReference>
<keyword evidence="6 10" id="KW-0407">Ion channel</keyword>
<comment type="activity regulation">
    <text evidence="10">Na(+) is not transported, but it plays an essential structural role and its presence is essential for fluoride channel function.</text>
</comment>
<proteinExistence type="inferred from homology"/>
<evidence type="ECO:0000256" key="2">
    <source>
        <dbReference type="ARBA" id="ARBA00022475"/>
    </source>
</evidence>
<comment type="function">
    <text evidence="9 10">Fluoride-specific ion channel. Important for reducing fluoride concentration in the cell, thus reducing its toxicity.</text>
</comment>
<keyword evidence="5 10" id="KW-0472">Membrane</keyword>
<comment type="similarity">
    <text evidence="7 10">Belongs to the fluoride channel Fluc/FEX (TC 1.A.43) family.</text>
</comment>
<dbReference type="AlphaFoldDB" id="A0A2R6Y4A2"/>
<evidence type="ECO:0000313" key="12">
    <source>
        <dbReference type="Proteomes" id="UP000244338"/>
    </source>
</evidence>
<dbReference type="NCBIfam" id="TIGR00494">
    <property type="entry name" value="crcB"/>
    <property type="match status" value="1"/>
</dbReference>
<dbReference type="Pfam" id="PF02537">
    <property type="entry name" value="CRCB"/>
    <property type="match status" value="1"/>
</dbReference>
<keyword evidence="10" id="KW-0406">Ion transport</keyword>
<evidence type="ECO:0000256" key="4">
    <source>
        <dbReference type="ARBA" id="ARBA00022989"/>
    </source>
</evidence>
<evidence type="ECO:0000256" key="7">
    <source>
        <dbReference type="ARBA" id="ARBA00035120"/>
    </source>
</evidence>
<dbReference type="GO" id="GO:0046872">
    <property type="term" value="F:metal ion binding"/>
    <property type="evidence" value="ECO:0007669"/>
    <property type="project" value="UniProtKB-KW"/>
</dbReference>
<feature type="transmembrane region" description="Helical" evidence="10">
    <location>
        <begin position="101"/>
        <end position="129"/>
    </location>
</feature>
<evidence type="ECO:0000256" key="6">
    <source>
        <dbReference type="ARBA" id="ARBA00023303"/>
    </source>
</evidence>
<feature type="transmembrane region" description="Helical" evidence="10">
    <location>
        <begin position="35"/>
        <end position="59"/>
    </location>
</feature>
<feature type="binding site" evidence="10">
    <location>
        <position position="76"/>
    </location>
    <ligand>
        <name>Na(+)</name>
        <dbReference type="ChEBI" id="CHEBI:29101"/>
        <note>structural</note>
    </ligand>
</feature>
<dbReference type="Proteomes" id="UP000244338">
    <property type="component" value="Unassembled WGS sequence"/>
</dbReference>
<feature type="binding site" evidence="10">
    <location>
        <position position="79"/>
    </location>
    <ligand>
        <name>Na(+)</name>
        <dbReference type="ChEBI" id="CHEBI:29101"/>
        <note>structural</note>
    </ligand>
</feature>
<dbReference type="PANTHER" id="PTHR28259">
    <property type="entry name" value="FLUORIDE EXPORT PROTEIN 1-RELATED"/>
    <property type="match status" value="1"/>
</dbReference>
<feature type="transmembrane region" description="Helical" evidence="10">
    <location>
        <begin position="65"/>
        <end position="89"/>
    </location>
</feature>